<dbReference type="Gene3D" id="3.30.1360.40">
    <property type="match status" value="1"/>
</dbReference>
<evidence type="ECO:0000256" key="6">
    <source>
        <dbReference type="ARBA" id="ARBA00022571"/>
    </source>
</evidence>
<reference evidence="13 14" key="1">
    <citation type="submission" date="2015-11" db="EMBL/GenBank/DDBJ databases">
        <title>Genomic analysis of 38 Legionella species identifies large and diverse effector repertoires.</title>
        <authorList>
            <person name="Burstein D."/>
            <person name="Amaro F."/>
            <person name="Zusman T."/>
            <person name="Lifshitz Z."/>
            <person name="Cohen O."/>
            <person name="Gilbert J.A."/>
            <person name="Pupko T."/>
            <person name="Shuman H.A."/>
            <person name="Segal G."/>
        </authorList>
    </citation>
    <scope>NUCLEOTIDE SEQUENCE [LARGE SCALE GENOMIC DNA]</scope>
    <source>
        <strain evidence="13 14">Oak Ridge-10</strain>
    </source>
</reference>
<comment type="subcellular location">
    <subcellularLocation>
        <location evidence="1 10">Cytoplasm</location>
    </subcellularLocation>
</comment>
<sequence>MTHDRILDGHILAIVQNQEIHEQSELQDKLKERGYDIPQATLSRRLKKLKIAKVANVYKIVDFNLPNLPIVLNIQVSEFGLIVLHTHPGNANSLGYFIDQKYVALHSQSSKKTGILGTIAGDDTVLLIIESKAQLEPVLQLLQEEFPYLKSSAITR</sequence>
<dbReference type="Pfam" id="PF02863">
    <property type="entry name" value="Arg_repressor_C"/>
    <property type="match status" value="1"/>
</dbReference>
<dbReference type="AlphaFoldDB" id="A0A0W0X553"/>
<protein>
    <recommendedName>
        <fullName evidence="4 10">Arginine repressor</fullName>
    </recommendedName>
</protein>
<evidence type="ECO:0000256" key="1">
    <source>
        <dbReference type="ARBA" id="ARBA00004496"/>
    </source>
</evidence>
<proteinExistence type="inferred from homology"/>
<evidence type="ECO:0000256" key="8">
    <source>
        <dbReference type="ARBA" id="ARBA00023125"/>
    </source>
</evidence>
<dbReference type="SUPFAM" id="SSF55252">
    <property type="entry name" value="C-terminal domain of arginine repressor"/>
    <property type="match status" value="1"/>
</dbReference>
<dbReference type="InterPro" id="IPR036390">
    <property type="entry name" value="WH_DNA-bd_sf"/>
</dbReference>
<organism evidence="13 14">
    <name type="scientific">Legionella oakridgensis</name>
    <dbReference type="NCBI Taxonomy" id="29423"/>
    <lineage>
        <taxon>Bacteria</taxon>
        <taxon>Pseudomonadati</taxon>
        <taxon>Pseudomonadota</taxon>
        <taxon>Gammaproteobacteria</taxon>
        <taxon>Legionellales</taxon>
        <taxon>Legionellaceae</taxon>
        <taxon>Legionella</taxon>
    </lineage>
</organism>
<dbReference type="Proteomes" id="UP000054858">
    <property type="component" value="Unassembled WGS sequence"/>
</dbReference>
<dbReference type="HAMAP" id="MF_00173">
    <property type="entry name" value="Arg_repressor"/>
    <property type="match status" value="1"/>
</dbReference>
<keyword evidence="10" id="KW-0678">Repressor</keyword>
<dbReference type="GO" id="GO:0034618">
    <property type="term" value="F:arginine binding"/>
    <property type="evidence" value="ECO:0007669"/>
    <property type="project" value="InterPro"/>
</dbReference>
<evidence type="ECO:0000256" key="9">
    <source>
        <dbReference type="ARBA" id="ARBA00023163"/>
    </source>
</evidence>
<dbReference type="UniPathway" id="UPA00068"/>
<dbReference type="InterPro" id="IPR020899">
    <property type="entry name" value="Arg_repress_C"/>
</dbReference>
<feature type="domain" description="Arginine repressor DNA-binding" evidence="11">
    <location>
        <begin position="10"/>
        <end position="56"/>
    </location>
</feature>
<comment type="caution">
    <text evidence="13">The sequence shown here is derived from an EMBL/GenBank/DDBJ whole genome shotgun (WGS) entry which is preliminary data.</text>
</comment>
<comment type="function">
    <text evidence="10">Regulates arginine biosynthesis genes.</text>
</comment>
<dbReference type="Pfam" id="PF01316">
    <property type="entry name" value="Arg_repressor"/>
    <property type="match status" value="1"/>
</dbReference>
<dbReference type="EMBL" id="LNYP01000017">
    <property type="protein sequence ID" value="KTD39726.1"/>
    <property type="molecule type" value="Genomic_DNA"/>
</dbReference>
<dbReference type="RefSeq" id="WP_025385607.1">
    <property type="nucleotide sequence ID" value="NZ_LCUA01000043.1"/>
</dbReference>
<accession>A0A0W0X553</accession>
<dbReference type="GO" id="GO:0006526">
    <property type="term" value="P:L-arginine biosynthetic process"/>
    <property type="evidence" value="ECO:0007669"/>
    <property type="project" value="UniProtKB-UniPathway"/>
</dbReference>
<dbReference type="GO" id="GO:0051259">
    <property type="term" value="P:protein complex oligomerization"/>
    <property type="evidence" value="ECO:0007669"/>
    <property type="project" value="InterPro"/>
</dbReference>
<keyword evidence="5 10" id="KW-0963">Cytoplasm</keyword>
<feature type="domain" description="Arginine repressor C-terminal" evidence="12">
    <location>
        <begin position="73"/>
        <end position="143"/>
    </location>
</feature>
<dbReference type="GO" id="GO:0003700">
    <property type="term" value="F:DNA-binding transcription factor activity"/>
    <property type="evidence" value="ECO:0007669"/>
    <property type="project" value="UniProtKB-UniRule"/>
</dbReference>
<evidence type="ECO:0000259" key="11">
    <source>
        <dbReference type="Pfam" id="PF01316"/>
    </source>
</evidence>
<dbReference type="PRINTS" id="PR01467">
    <property type="entry name" value="ARGREPRESSOR"/>
</dbReference>
<keyword evidence="8 10" id="KW-0238">DNA-binding</keyword>
<comment type="similarity">
    <text evidence="3 10">Belongs to the ArgR family.</text>
</comment>
<gene>
    <name evidence="10 13" type="primary">argR</name>
    <name evidence="13" type="ORF">Loak_0908</name>
</gene>
<dbReference type="InterPro" id="IPR020900">
    <property type="entry name" value="Arg_repress_DNA-bd"/>
</dbReference>
<dbReference type="GO" id="GO:0003677">
    <property type="term" value="F:DNA binding"/>
    <property type="evidence" value="ECO:0007669"/>
    <property type="project" value="UniProtKB-KW"/>
</dbReference>
<dbReference type="PANTHER" id="PTHR34471:SF1">
    <property type="entry name" value="ARGININE REPRESSOR"/>
    <property type="match status" value="1"/>
</dbReference>
<keyword evidence="9 10" id="KW-0804">Transcription</keyword>
<dbReference type="Gene3D" id="1.10.10.10">
    <property type="entry name" value="Winged helix-like DNA-binding domain superfamily/Winged helix DNA-binding domain"/>
    <property type="match status" value="1"/>
</dbReference>
<evidence type="ECO:0000259" key="12">
    <source>
        <dbReference type="Pfam" id="PF02863"/>
    </source>
</evidence>
<dbReference type="PANTHER" id="PTHR34471">
    <property type="entry name" value="ARGININE REPRESSOR"/>
    <property type="match status" value="1"/>
</dbReference>
<dbReference type="PATRIC" id="fig|29423.5.peg.955"/>
<evidence type="ECO:0000256" key="10">
    <source>
        <dbReference type="HAMAP-Rule" id="MF_00173"/>
    </source>
</evidence>
<dbReference type="SUPFAM" id="SSF46785">
    <property type="entry name" value="Winged helix' DNA-binding domain"/>
    <property type="match status" value="1"/>
</dbReference>
<dbReference type="GO" id="GO:1900079">
    <property type="term" value="P:regulation of arginine biosynthetic process"/>
    <property type="evidence" value="ECO:0007669"/>
    <property type="project" value="UniProtKB-UniRule"/>
</dbReference>
<name>A0A0W0X553_9GAMM</name>
<evidence type="ECO:0000313" key="14">
    <source>
        <dbReference type="Proteomes" id="UP000054858"/>
    </source>
</evidence>
<dbReference type="InterPro" id="IPR036251">
    <property type="entry name" value="Arg_repress_C_sf"/>
</dbReference>
<keyword evidence="10" id="KW-0028">Amino-acid biosynthesis</keyword>
<evidence type="ECO:0000256" key="4">
    <source>
        <dbReference type="ARBA" id="ARBA00021148"/>
    </source>
</evidence>
<comment type="pathway">
    <text evidence="2 10">Amino-acid biosynthesis; L-arginine biosynthesis [regulation].</text>
</comment>
<evidence type="ECO:0000313" key="13">
    <source>
        <dbReference type="EMBL" id="KTD39726.1"/>
    </source>
</evidence>
<evidence type="ECO:0000256" key="7">
    <source>
        <dbReference type="ARBA" id="ARBA00023015"/>
    </source>
</evidence>
<keyword evidence="6 10" id="KW-0055">Arginine biosynthesis</keyword>
<evidence type="ECO:0000256" key="5">
    <source>
        <dbReference type="ARBA" id="ARBA00022490"/>
    </source>
</evidence>
<dbReference type="InterPro" id="IPR036388">
    <property type="entry name" value="WH-like_DNA-bd_sf"/>
</dbReference>
<evidence type="ECO:0000256" key="2">
    <source>
        <dbReference type="ARBA" id="ARBA00005040"/>
    </source>
</evidence>
<evidence type="ECO:0000256" key="3">
    <source>
        <dbReference type="ARBA" id="ARBA00008316"/>
    </source>
</evidence>
<dbReference type="GO" id="GO:0005737">
    <property type="term" value="C:cytoplasm"/>
    <property type="evidence" value="ECO:0007669"/>
    <property type="project" value="UniProtKB-SubCell"/>
</dbReference>
<dbReference type="InterPro" id="IPR001669">
    <property type="entry name" value="Arg_repress"/>
</dbReference>
<keyword evidence="7 10" id="KW-0805">Transcription regulation</keyword>